<feature type="transmembrane region" description="Helical" evidence="6">
    <location>
        <begin position="12"/>
        <end position="44"/>
    </location>
</feature>
<organism evidence="7 8">
    <name type="scientific">Shouchella lonarensis</name>
    <dbReference type="NCBI Taxonomy" id="1464122"/>
    <lineage>
        <taxon>Bacteria</taxon>
        <taxon>Bacillati</taxon>
        <taxon>Bacillota</taxon>
        <taxon>Bacilli</taxon>
        <taxon>Bacillales</taxon>
        <taxon>Bacillaceae</taxon>
        <taxon>Shouchella</taxon>
    </lineage>
</organism>
<evidence type="ECO:0000256" key="4">
    <source>
        <dbReference type="ARBA" id="ARBA00022989"/>
    </source>
</evidence>
<dbReference type="Pfam" id="PF01594">
    <property type="entry name" value="AI-2E_transport"/>
    <property type="match status" value="1"/>
</dbReference>
<dbReference type="InterPro" id="IPR002549">
    <property type="entry name" value="AI-2E-like"/>
</dbReference>
<dbReference type="GO" id="GO:0016020">
    <property type="term" value="C:membrane"/>
    <property type="evidence" value="ECO:0007669"/>
    <property type="project" value="UniProtKB-SubCell"/>
</dbReference>
<keyword evidence="8" id="KW-1185">Reference proteome</keyword>
<evidence type="ECO:0000256" key="2">
    <source>
        <dbReference type="ARBA" id="ARBA00009773"/>
    </source>
</evidence>
<gene>
    <name evidence="7" type="ORF">SAMN05421737_103261</name>
</gene>
<evidence type="ECO:0000256" key="3">
    <source>
        <dbReference type="ARBA" id="ARBA00022692"/>
    </source>
</evidence>
<dbReference type="PANTHER" id="PTHR21716">
    <property type="entry name" value="TRANSMEMBRANE PROTEIN"/>
    <property type="match status" value="1"/>
</dbReference>
<evidence type="ECO:0000256" key="6">
    <source>
        <dbReference type="SAM" id="Phobius"/>
    </source>
</evidence>
<dbReference type="OrthoDB" id="9774361at2"/>
<feature type="transmembrane region" description="Helical" evidence="6">
    <location>
        <begin position="205"/>
        <end position="233"/>
    </location>
</feature>
<dbReference type="NCBIfam" id="TIGR02872">
    <property type="entry name" value="spore_ytvI"/>
    <property type="match status" value="1"/>
</dbReference>
<feature type="transmembrane region" description="Helical" evidence="6">
    <location>
        <begin position="274"/>
        <end position="294"/>
    </location>
</feature>
<dbReference type="PROSITE" id="PS51257">
    <property type="entry name" value="PROKAR_LIPOPROTEIN"/>
    <property type="match status" value="1"/>
</dbReference>
<dbReference type="RefSeq" id="WP_090775100.1">
    <property type="nucleotide sequence ID" value="NZ_FMYM01000003.1"/>
</dbReference>
<keyword evidence="4 6" id="KW-1133">Transmembrane helix</keyword>
<dbReference type="Proteomes" id="UP000242662">
    <property type="component" value="Unassembled WGS sequence"/>
</dbReference>
<feature type="transmembrane region" description="Helical" evidence="6">
    <location>
        <begin position="158"/>
        <end position="177"/>
    </location>
</feature>
<comment type="subcellular location">
    <subcellularLocation>
        <location evidence="1">Membrane</location>
        <topology evidence="1">Multi-pass membrane protein</topology>
    </subcellularLocation>
</comment>
<protein>
    <submittedName>
        <fullName evidence="7">Sporulation integral membrane protein YtvI</fullName>
    </submittedName>
</protein>
<comment type="similarity">
    <text evidence="2">Belongs to the autoinducer-2 exporter (AI-2E) (TC 2.A.86) family.</text>
</comment>
<name>A0A1G6HFW5_9BACI</name>
<sequence length="351" mass="39045">MTNFMSKRMVKIVLVIVLLVVACFLILPISLPLIAAYLTALLLLPGVKLLHQRLKVSYSISVLLVFGIFIFLLAIGTYFLTTTVVTQGTRLVENLPHYIREINQGWLNFQHDLRANDSIPTEFVQALNQEVTQVLNNLGAYVNDLNLIARVATVVSSIPGYLVSFLVYLIGLFLFLLEMPKLKVLFYGMLTERSREKVSFMFTRLSHVILGFLKAQFLVSIPIFLVSFLFLLWAAPEVALLAALLIWVIDLIPIIGSIIVLAPWGIVQLLTGDVAMATKLFILAAVLLIIRRTLEPKVMSIHIGLSPLATLISMYLGLMLFGVLGFVVGPLIMIGFISAKEAGIIKFNFKI</sequence>
<feature type="transmembrane region" description="Helical" evidence="6">
    <location>
        <begin position="239"/>
        <end position="262"/>
    </location>
</feature>
<evidence type="ECO:0000256" key="5">
    <source>
        <dbReference type="ARBA" id="ARBA00023136"/>
    </source>
</evidence>
<keyword evidence="3 6" id="KW-0812">Transmembrane</keyword>
<dbReference type="STRING" id="1464122.SAMN05421737_103261"/>
<feature type="transmembrane region" description="Helical" evidence="6">
    <location>
        <begin position="314"/>
        <end position="337"/>
    </location>
</feature>
<proteinExistence type="inferred from homology"/>
<dbReference type="GO" id="GO:0055085">
    <property type="term" value="P:transmembrane transport"/>
    <property type="evidence" value="ECO:0007669"/>
    <property type="project" value="TreeGrafter"/>
</dbReference>
<dbReference type="PANTHER" id="PTHR21716:SF68">
    <property type="entry name" value="TRANSPORT PROTEIN YTVI-RELATED"/>
    <property type="match status" value="1"/>
</dbReference>
<evidence type="ECO:0000256" key="1">
    <source>
        <dbReference type="ARBA" id="ARBA00004141"/>
    </source>
</evidence>
<accession>A0A1G6HFW5</accession>
<feature type="transmembrane region" description="Helical" evidence="6">
    <location>
        <begin position="56"/>
        <end position="80"/>
    </location>
</feature>
<dbReference type="InterPro" id="IPR014227">
    <property type="entry name" value="YtvI-like"/>
</dbReference>
<dbReference type="EMBL" id="FMYM01000003">
    <property type="protein sequence ID" value="SDB92815.1"/>
    <property type="molecule type" value="Genomic_DNA"/>
</dbReference>
<dbReference type="AlphaFoldDB" id="A0A1G6HFW5"/>
<reference evidence="8" key="1">
    <citation type="submission" date="2016-09" db="EMBL/GenBank/DDBJ databases">
        <authorList>
            <person name="Varghese N."/>
            <person name="Submissions S."/>
        </authorList>
    </citation>
    <scope>NUCLEOTIDE SEQUENCE [LARGE SCALE GENOMIC DNA]</scope>
    <source>
        <strain evidence="8">25nlg</strain>
    </source>
</reference>
<evidence type="ECO:0000313" key="7">
    <source>
        <dbReference type="EMBL" id="SDB92815.1"/>
    </source>
</evidence>
<keyword evidence="5 6" id="KW-0472">Membrane</keyword>
<evidence type="ECO:0000313" key="8">
    <source>
        <dbReference type="Proteomes" id="UP000242662"/>
    </source>
</evidence>